<evidence type="ECO:0000256" key="6">
    <source>
        <dbReference type="ARBA" id="ARBA00022857"/>
    </source>
</evidence>
<gene>
    <name evidence="12" type="ORF">M0813_01731</name>
</gene>
<evidence type="ECO:0000256" key="4">
    <source>
        <dbReference type="ARBA" id="ARBA00022723"/>
    </source>
</evidence>
<feature type="region of interest" description="Disordered" evidence="10">
    <location>
        <begin position="233"/>
        <end position="314"/>
    </location>
</feature>
<evidence type="ECO:0000259" key="11">
    <source>
        <dbReference type="PROSITE" id="PS51385"/>
    </source>
</evidence>
<dbReference type="Pfam" id="PF03853">
    <property type="entry name" value="YjeF_N"/>
    <property type="match status" value="1"/>
</dbReference>
<evidence type="ECO:0000256" key="8">
    <source>
        <dbReference type="ARBA" id="ARBA00023027"/>
    </source>
</evidence>
<dbReference type="InterPro" id="IPR032976">
    <property type="entry name" value="YJEFN_prot_NAXE-like"/>
</dbReference>
<evidence type="ECO:0000256" key="7">
    <source>
        <dbReference type="ARBA" id="ARBA00022958"/>
    </source>
</evidence>
<comment type="catalytic activity">
    <reaction evidence="2">
        <text>(6R)-NADPHX = (6S)-NADPHX</text>
        <dbReference type="Rhea" id="RHEA:32227"/>
        <dbReference type="ChEBI" id="CHEBI:64076"/>
        <dbReference type="ChEBI" id="CHEBI:64077"/>
        <dbReference type="EC" id="5.1.99.6"/>
    </reaction>
</comment>
<protein>
    <recommendedName>
        <fullName evidence="3">NAD(P)H-hydrate epimerase</fullName>
        <ecNumber evidence="3">5.1.99.6</ecNumber>
    </recommendedName>
</protein>
<evidence type="ECO:0000256" key="5">
    <source>
        <dbReference type="ARBA" id="ARBA00022741"/>
    </source>
</evidence>
<dbReference type="NCBIfam" id="TIGR00197">
    <property type="entry name" value="yjeF_nterm"/>
    <property type="match status" value="1"/>
</dbReference>
<keyword evidence="5" id="KW-0547">Nucleotide-binding</keyword>
<evidence type="ECO:0000256" key="9">
    <source>
        <dbReference type="ARBA" id="ARBA00023235"/>
    </source>
</evidence>
<evidence type="ECO:0000313" key="13">
    <source>
        <dbReference type="Proteomes" id="UP001150062"/>
    </source>
</evidence>
<comment type="catalytic activity">
    <reaction evidence="1">
        <text>(6R)-NADHX = (6S)-NADHX</text>
        <dbReference type="Rhea" id="RHEA:32215"/>
        <dbReference type="ChEBI" id="CHEBI:64074"/>
        <dbReference type="ChEBI" id="CHEBI:64075"/>
        <dbReference type="EC" id="5.1.99.6"/>
    </reaction>
</comment>
<comment type="caution">
    <text evidence="12">The sequence shown here is derived from an EMBL/GenBank/DDBJ whole genome shotgun (WGS) entry which is preliminary data.</text>
</comment>
<keyword evidence="7" id="KW-0630">Potassium</keyword>
<organism evidence="12 13">
    <name type="scientific">Anaeramoeba flamelloides</name>
    <dbReference type="NCBI Taxonomy" id="1746091"/>
    <lineage>
        <taxon>Eukaryota</taxon>
        <taxon>Metamonada</taxon>
        <taxon>Anaeramoebidae</taxon>
        <taxon>Anaeramoeba</taxon>
    </lineage>
</organism>
<keyword evidence="8" id="KW-0520">NAD</keyword>
<dbReference type="Proteomes" id="UP001150062">
    <property type="component" value="Unassembled WGS sequence"/>
</dbReference>
<evidence type="ECO:0000256" key="3">
    <source>
        <dbReference type="ARBA" id="ARBA00012228"/>
    </source>
</evidence>
<dbReference type="Gene3D" id="3.40.50.10260">
    <property type="entry name" value="YjeF N-terminal domain"/>
    <property type="match status" value="1"/>
</dbReference>
<proteinExistence type="predicted"/>
<accession>A0ABQ8YXD3</accession>
<dbReference type="InterPro" id="IPR036652">
    <property type="entry name" value="YjeF_N_dom_sf"/>
</dbReference>
<evidence type="ECO:0000256" key="1">
    <source>
        <dbReference type="ARBA" id="ARBA00000013"/>
    </source>
</evidence>
<sequence>MSISYINQQKAKLIDLALFEFFSVETLVELAALACVSAIKKVYSTNTHPRILAIAGPGNNGADTLVASRHLKQSGYNIEIFYPKRNKKEMFQNYVEQNVQYEVPFLEQLPQQIESNYDLIIDGLFGFSFQPPIRKPFDTIINKIKHLSENVPVVSIDIGSGQDVEKGNLNNLGIEPETLISLTLPKEGSKFFTGKHHFLGGNFLTKSLAKRFDVNIPQFPHGEMKKTIIKANKQKKTIKQQNNKQTTKTTTIKQKQKTNNNTTNKQRNKQNNNKQTTIQKPKKNEQKNNNQKTINKETINNKKQKTKNKQQYNQ</sequence>
<feature type="compositionally biased region" description="Low complexity" evidence="10">
    <location>
        <begin position="239"/>
        <end position="279"/>
    </location>
</feature>
<dbReference type="PANTHER" id="PTHR13232:SF10">
    <property type="entry name" value="NAD(P)H-HYDRATE EPIMERASE"/>
    <property type="match status" value="1"/>
</dbReference>
<feature type="compositionally biased region" description="Low complexity" evidence="10">
    <location>
        <begin position="287"/>
        <end position="298"/>
    </location>
</feature>
<keyword evidence="4" id="KW-0479">Metal-binding</keyword>
<dbReference type="EMBL" id="JAOAOG010000102">
    <property type="protein sequence ID" value="KAJ6249132.1"/>
    <property type="molecule type" value="Genomic_DNA"/>
</dbReference>
<dbReference type="SUPFAM" id="SSF64153">
    <property type="entry name" value="YjeF N-terminal domain-like"/>
    <property type="match status" value="1"/>
</dbReference>
<evidence type="ECO:0000313" key="12">
    <source>
        <dbReference type="EMBL" id="KAJ6249132.1"/>
    </source>
</evidence>
<feature type="domain" description="YjeF N-terminal" evidence="11">
    <location>
        <begin position="11"/>
        <end position="216"/>
    </location>
</feature>
<reference evidence="12" key="1">
    <citation type="submission" date="2022-08" db="EMBL/GenBank/DDBJ databases">
        <title>Novel sulfate-reducing endosymbionts in the free-living metamonad Anaeramoeba.</title>
        <authorList>
            <person name="Jerlstrom-Hultqvist J."/>
            <person name="Cepicka I."/>
            <person name="Gallot-Lavallee L."/>
            <person name="Salas-Leiva D."/>
            <person name="Curtis B.A."/>
            <person name="Zahonova K."/>
            <person name="Pipaliya S."/>
            <person name="Dacks J."/>
            <person name="Roger A.J."/>
        </authorList>
    </citation>
    <scope>NUCLEOTIDE SEQUENCE</scope>
    <source>
        <strain evidence="12">Schooner1</strain>
    </source>
</reference>
<dbReference type="PROSITE" id="PS51385">
    <property type="entry name" value="YJEF_N"/>
    <property type="match status" value="1"/>
</dbReference>
<name>A0ABQ8YXD3_9EUKA</name>
<dbReference type="InterPro" id="IPR004443">
    <property type="entry name" value="YjeF_N_dom"/>
</dbReference>
<keyword evidence="13" id="KW-1185">Reference proteome</keyword>
<keyword evidence="9" id="KW-0413">Isomerase</keyword>
<evidence type="ECO:0000256" key="10">
    <source>
        <dbReference type="SAM" id="MobiDB-lite"/>
    </source>
</evidence>
<dbReference type="EC" id="5.1.99.6" evidence="3"/>
<dbReference type="PANTHER" id="PTHR13232">
    <property type="entry name" value="NAD(P)H-HYDRATE EPIMERASE"/>
    <property type="match status" value="1"/>
</dbReference>
<keyword evidence="6" id="KW-0521">NADP</keyword>
<evidence type="ECO:0000256" key="2">
    <source>
        <dbReference type="ARBA" id="ARBA00000909"/>
    </source>
</evidence>